<comment type="caution">
    <text evidence="2">The sequence shown here is derived from an EMBL/GenBank/DDBJ whole genome shotgun (WGS) entry which is preliminary data.</text>
</comment>
<dbReference type="EMBL" id="DXAN01000020">
    <property type="protein sequence ID" value="HJA08763.1"/>
    <property type="molecule type" value="Genomic_DNA"/>
</dbReference>
<dbReference type="Proteomes" id="UP000824225">
    <property type="component" value="Unassembled WGS sequence"/>
</dbReference>
<organism evidence="2 3">
    <name type="scientific">Candidatus Mailhella merdigallinarum</name>
    <dbReference type="NCBI Taxonomy" id="2838658"/>
    <lineage>
        <taxon>Bacteria</taxon>
        <taxon>Pseudomonadati</taxon>
        <taxon>Thermodesulfobacteriota</taxon>
        <taxon>Desulfovibrionia</taxon>
        <taxon>Desulfovibrionales</taxon>
        <taxon>Desulfovibrionaceae</taxon>
        <taxon>Mailhella</taxon>
    </lineage>
</organism>
<proteinExistence type="predicted"/>
<protein>
    <submittedName>
        <fullName evidence="2">Trm112 family protein</fullName>
    </submittedName>
</protein>
<dbReference type="SUPFAM" id="SSF158997">
    <property type="entry name" value="Trm112p-like"/>
    <property type="match status" value="1"/>
</dbReference>
<evidence type="ECO:0000313" key="2">
    <source>
        <dbReference type="EMBL" id="HJA08763.1"/>
    </source>
</evidence>
<reference evidence="2" key="2">
    <citation type="submission" date="2021-04" db="EMBL/GenBank/DDBJ databases">
        <authorList>
            <person name="Gilroy R."/>
        </authorList>
    </citation>
    <scope>NUCLEOTIDE SEQUENCE</scope>
    <source>
        <strain evidence="2">CHK186-16707</strain>
    </source>
</reference>
<evidence type="ECO:0000256" key="1">
    <source>
        <dbReference type="SAM" id="MobiDB-lite"/>
    </source>
</evidence>
<dbReference type="InterPro" id="IPR005651">
    <property type="entry name" value="Trm112-like"/>
</dbReference>
<sequence length="76" mass="8389">MILTVPALMNCPNCGYTLKVMDAHTGLLCPHCRLVYPIRDEVPFLVREEGVSLSDWKHGARTPASEGGPNAKRPAW</sequence>
<dbReference type="AlphaFoldDB" id="A0A9D2KMP3"/>
<gene>
    <name evidence="2" type="ORF">H9962_06210</name>
</gene>
<evidence type="ECO:0000313" key="3">
    <source>
        <dbReference type="Proteomes" id="UP000824225"/>
    </source>
</evidence>
<reference evidence="2" key="1">
    <citation type="journal article" date="2021" name="PeerJ">
        <title>Extensive microbial diversity within the chicken gut microbiome revealed by metagenomics and culture.</title>
        <authorList>
            <person name="Gilroy R."/>
            <person name="Ravi A."/>
            <person name="Getino M."/>
            <person name="Pursley I."/>
            <person name="Horton D.L."/>
            <person name="Alikhan N.F."/>
            <person name="Baker D."/>
            <person name="Gharbi K."/>
            <person name="Hall N."/>
            <person name="Watson M."/>
            <person name="Adriaenssens E.M."/>
            <person name="Foster-Nyarko E."/>
            <person name="Jarju S."/>
            <person name="Secka A."/>
            <person name="Antonio M."/>
            <person name="Oren A."/>
            <person name="Chaudhuri R.R."/>
            <person name="La Ragione R."/>
            <person name="Hildebrand F."/>
            <person name="Pallen M.J."/>
        </authorList>
    </citation>
    <scope>NUCLEOTIDE SEQUENCE</scope>
    <source>
        <strain evidence="2">CHK186-16707</strain>
    </source>
</reference>
<dbReference type="Gene3D" id="2.20.25.10">
    <property type="match status" value="1"/>
</dbReference>
<dbReference type="Pfam" id="PF03966">
    <property type="entry name" value="Trm112p"/>
    <property type="match status" value="1"/>
</dbReference>
<feature type="region of interest" description="Disordered" evidence="1">
    <location>
        <begin position="56"/>
        <end position="76"/>
    </location>
</feature>
<name>A0A9D2KMP3_9BACT</name>
<accession>A0A9D2KMP3</accession>